<evidence type="ECO:0008006" key="8">
    <source>
        <dbReference type="Google" id="ProtNLM"/>
    </source>
</evidence>
<name>A0ABU6JBR9_9BURK</name>
<organism evidence="6 7">
    <name type="scientific">Noviherbaspirillum album</name>
    <dbReference type="NCBI Taxonomy" id="3080276"/>
    <lineage>
        <taxon>Bacteria</taxon>
        <taxon>Pseudomonadati</taxon>
        <taxon>Pseudomonadota</taxon>
        <taxon>Betaproteobacteria</taxon>
        <taxon>Burkholderiales</taxon>
        <taxon>Oxalobacteraceae</taxon>
        <taxon>Noviherbaspirillum</taxon>
    </lineage>
</organism>
<feature type="transmembrane region" description="Helical" evidence="5">
    <location>
        <begin position="102"/>
        <end position="119"/>
    </location>
</feature>
<feature type="transmembrane region" description="Helical" evidence="5">
    <location>
        <begin position="275"/>
        <end position="294"/>
    </location>
</feature>
<keyword evidence="7" id="KW-1185">Reference proteome</keyword>
<dbReference type="InterPro" id="IPR004695">
    <property type="entry name" value="SLAC1/Mae1/Ssu1/TehA"/>
</dbReference>
<evidence type="ECO:0000256" key="4">
    <source>
        <dbReference type="ARBA" id="ARBA00023136"/>
    </source>
</evidence>
<keyword evidence="3 5" id="KW-1133">Transmembrane helix</keyword>
<sequence length="335" mass="35907">MNDDSPRARLYYLFGPNNTPQRGSWLARFPAGIFAISLGLFGLAGAWRRADAYGLSSAQGISDLIFFPALAVWIVSVLLYLLKCRRHSQAVLAEFRHPVQGALLSLLPLSALLAIFLLQQPGQGIWLLACVCALGLNGLIACRTVYLLAVGKLPHNAVTPALYLPVVAGFLVGAMTLASLHHEVVAAVLFGTGVSGWAILEMRVLGQLFEGPMPEPLRATIGIELAPPAVATLAAATIWPGLSAQAIAVGIGMTMLPIVSVFARYHWWSRTPFAIGFWSFSFPAAAFASIVLEAGHRGGWPSWIGTLALFTATAVIAWLVLRTLALLFRGRLLSQ</sequence>
<feature type="transmembrane region" description="Helical" evidence="5">
    <location>
        <begin position="25"/>
        <end position="44"/>
    </location>
</feature>
<evidence type="ECO:0000313" key="7">
    <source>
        <dbReference type="Proteomes" id="UP001352263"/>
    </source>
</evidence>
<dbReference type="InterPro" id="IPR038665">
    <property type="entry name" value="Voltage-dep_anion_channel_sf"/>
</dbReference>
<keyword evidence="2 5" id="KW-0812">Transmembrane</keyword>
<evidence type="ECO:0000256" key="3">
    <source>
        <dbReference type="ARBA" id="ARBA00022989"/>
    </source>
</evidence>
<gene>
    <name evidence="6" type="ORF">RY831_17125</name>
</gene>
<dbReference type="Gene3D" id="1.50.10.150">
    <property type="entry name" value="Voltage-dependent anion channel"/>
    <property type="match status" value="1"/>
</dbReference>
<keyword evidence="4 5" id="KW-0472">Membrane</keyword>
<dbReference type="EMBL" id="JAWIIV010000014">
    <property type="protein sequence ID" value="MEC4720891.1"/>
    <property type="molecule type" value="Genomic_DNA"/>
</dbReference>
<comment type="caution">
    <text evidence="6">The sequence shown here is derived from an EMBL/GenBank/DDBJ whole genome shotgun (WGS) entry which is preliminary data.</text>
</comment>
<feature type="transmembrane region" description="Helical" evidence="5">
    <location>
        <begin position="184"/>
        <end position="205"/>
    </location>
</feature>
<accession>A0ABU6JBR9</accession>
<feature type="transmembrane region" description="Helical" evidence="5">
    <location>
        <begin position="245"/>
        <end position="263"/>
    </location>
</feature>
<proteinExistence type="predicted"/>
<reference evidence="6 7" key="1">
    <citation type="submission" date="2023-10" db="EMBL/GenBank/DDBJ databases">
        <title>Noviherbaspirillum sp. CPCC 100848 genome assembly.</title>
        <authorList>
            <person name="Li X.Y."/>
            <person name="Fang X.M."/>
        </authorList>
    </citation>
    <scope>NUCLEOTIDE SEQUENCE [LARGE SCALE GENOMIC DNA]</scope>
    <source>
        <strain evidence="6 7">CPCC 100848</strain>
    </source>
</reference>
<feature type="transmembrane region" description="Helical" evidence="5">
    <location>
        <begin position="125"/>
        <end position="149"/>
    </location>
</feature>
<dbReference type="PANTHER" id="PTHR37955">
    <property type="entry name" value="TELLURITE RESISTANCE PROTEIN TEHA"/>
    <property type="match status" value="1"/>
</dbReference>
<feature type="transmembrane region" description="Helical" evidence="5">
    <location>
        <begin position="300"/>
        <end position="321"/>
    </location>
</feature>
<comment type="subcellular location">
    <subcellularLocation>
        <location evidence="1">Membrane</location>
        <topology evidence="1">Multi-pass membrane protein</topology>
    </subcellularLocation>
</comment>
<feature type="transmembrane region" description="Helical" evidence="5">
    <location>
        <begin position="161"/>
        <end position="178"/>
    </location>
</feature>
<evidence type="ECO:0000256" key="2">
    <source>
        <dbReference type="ARBA" id="ARBA00022692"/>
    </source>
</evidence>
<feature type="transmembrane region" description="Helical" evidence="5">
    <location>
        <begin position="64"/>
        <end position="82"/>
    </location>
</feature>
<dbReference type="PANTHER" id="PTHR37955:SF1">
    <property type="entry name" value="DEP DOMAIN-CONTAINING PROTEIN"/>
    <property type="match status" value="1"/>
</dbReference>
<protein>
    <recommendedName>
        <fullName evidence="8">Tellurite resistance protein</fullName>
    </recommendedName>
</protein>
<dbReference type="Proteomes" id="UP001352263">
    <property type="component" value="Unassembled WGS sequence"/>
</dbReference>
<evidence type="ECO:0000313" key="6">
    <source>
        <dbReference type="EMBL" id="MEC4720891.1"/>
    </source>
</evidence>
<evidence type="ECO:0000256" key="5">
    <source>
        <dbReference type="SAM" id="Phobius"/>
    </source>
</evidence>
<evidence type="ECO:0000256" key="1">
    <source>
        <dbReference type="ARBA" id="ARBA00004141"/>
    </source>
</evidence>
<dbReference type="InterPro" id="IPR052951">
    <property type="entry name" value="Tellurite_res_ion_channel"/>
</dbReference>
<dbReference type="Pfam" id="PF03595">
    <property type="entry name" value="SLAC1"/>
    <property type="match status" value="1"/>
</dbReference>